<feature type="compositionally biased region" description="Polar residues" evidence="2">
    <location>
        <begin position="680"/>
        <end position="689"/>
    </location>
</feature>
<feature type="repeat" description="WD" evidence="1">
    <location>
        <begin position="766"/>
        <end position="796"/>
    </location>
</feature>
<feature type="compositionally biased region" description="Basic and acidic residues" evidence="2">
    <location>
        <begin position="562"/>
        <end position="586"/>
    </location>
</feature>
<dbReference type="InterPro" id="IPR015943">
    <property type="entry name" value="WD40/YVTN_repeat-like_dom_sf"/>
</dbReference>
<keyword evidence="5" id="KW-1185">Reference proteome</keyword>
<evidence type="ECO:0000259" key="3">
    <source>
        <dbReference type="PROSITE" id="PS50897"/>
    </source>
</evidence>
<feature type="compositionally biased region" description="Basic and acidic residues" evidence="2">
    <location>
        <begin position="691"/>
        <end position="700"/>
    </location>
</feature>
<feature type="region of interest" description="Disordered" evidence="2">
    <location>
        <begin position="397"/>
        <end position="434"/>
    </location>
</feature>
<keyword evidence="1" id="KW-0853">WD repeat</keyword>
<dbReference type="InterPro" id="IPR006595">
    <property type="entry name" value="CTLH_C"/>
</dbReference>
<feature type="compositionally biased region" description="Low complexity" evidence="2">
    <location>
        <begin position="480"/>
        <end position="491"/>
    </location>
</feature>
<dbReference type="OMA" id="HICPTPE"/>
<feature type="compositionally biased region" description="Low complexity" evidence="2">
    <location>
        <begin position="526"/>
        <end position="544"/>
    </location>
</feature>
<feature type="compositionally biased region" description="Polar residues" evidence="2">
    <location>
        <begin position="464"/>
        <end position="479"/>
    </location>
</feature>
<feature type="region of interest" description="Disordered" evidence="2">
    <location>
        <begin position="638"/>
        <end position="700"/>
    </location>
</feature>
<dbReference type="SMART" id="SM00668">
    <property type="entry name" value="CTLH"/>
    <property type="match status" value="1"/>
</dbReference>
<dbReference type="Gene3D" id="2.130.10.10">
    <property type="entry name" value="YVTN repeat-like/Quinoprotein amine dehydrogenase"/>
    <property type="match status" value="2"/>
</dbReference>
<name>A0A7M7IW76_VARDE</name>
<dbReference type="InterPro" id="IPR001680">
    <property type="entry name" value="WD40_rpt"/>
</dbReference>
<evidence type="ECO:0000256" key="2">
    <source>
        <dbReference type="SAM" id="MobiDB-lite"/>
    </source>
</evidence>
<protein>
    <recommendedName>
        <fullName evidence="3">CTLH domain-containing protein</fullName>
    </recommendedName>
</protein>
<dbReference type="PANTHER" id="PTHR19863">
    <property type="entry name" value="NEMITIN (NEURONAL ENRICHED MAP INTERACTING PROTEIN) HOMOLOG"/>
    <property type="match status" value="1"/>
</dbReference>
<feature type="repeat" description="WD" evidence="1">
    <location>
        <begin position="997"/>
        <end position="1033"/>
    </location>
</feature>
<feature type="region of interest" description="Disordered" evidence="2">
    <location>
        <begin position="525"/>
        <end position="623"/>
    </location>
</feature>
<dbReference type="PROSITE" id="PS50896">
    <property type="entry name" value="LISH"/>
    <property type="match status" value="1"/>
</dbReference>
<dbReference type="KEGG" id="vde:111242859"/>
<dbReference type="PROSITE" id="PS50897">
    <property type="entry name" value="CTLH"/>
    <property type="match status" value="1"/>
</dbReference>
<feature type="region of interest" description="Disordered" evidence="2">
    <location>
        <begin position="454"/>
        <end position="499"/>
    </location>
</feature>
<dbReference type="CDD" id="cd00200">
    <property type="entry name" value="WD40"/>
    <property type="match status" value="1"/>
</dbReference>
<dbReference type="SUPFAM" id="SSF50978">
    <property type="entry name" value="WD40 repeat-like"/>
    <property type="match status" value="1"/>
</dbReference>
<evidence type="ECO:0000313" key="4">
    <source>
        <dbReference type="EnsemblMetazoa" id="XP_022643500"/>
    </source>
</evidence>
<dbReference type="RefSeq" id="XP_022643500.1">
    <property type="nucleotide sequence ID" value="XM_022787765.1"/>
</dbReference>
<dbReference type="GeneID" id="111242859"/>
<dbReference type="OrthoDB" id="187712at2759"/>
<organism evidence="4 5">
    <name type="scientific">Varroa destructor</name>
    <name type="common">Honeybee mite</name>
    <dbReference type="NCBI Taxonomy" id="109461"/>
    <lineage>
        <taxon>Eukaryota</taxon>
        <taxon>Metazoa</taxon>
        <taxon>Ecdysozoa</taxon>
        <taxon>Arthropoda</taxon>
        <taxon>Chelicerata</taxon>
        <taxon>Arachnida</taxon>
        <taxon>Acari</taxon>
        <taxon>Parasitiformes</taxon>
        <taxon>Mesostigmata</taxon>
        <taxon>Gamasina</taxon>
        <taxon>Dermanyssoidea</taxon>
        <taxon>Varroidae</taxon>
        <taxon>Varroa</taxon>
    </lineage>
</organism>
<evidence type="ECO:0000256" key="1">
    <source>
        <dbReference type="PROSITE-ProRule" id="PRU00221"/>
    </source>
</evidence>
<dbReference type="InterPro" id="IPR040067">
    <property type="entry name" value="WDR47"/>
</dbReference>
<dbReference type="Pfam" id="PF00400">
    <property type="entry name" value="WD40"/>
    <property type="match status" value="6"/>
</dbReference>
<dbReference type="RefSeq" id="XP_022643508.1">
    <property type="nucleotide sequence ID" value="XM_022787773.1"/>
</dbReference>
<dbReference type="AlphaFoldDB" id="A0A7M7IW76"/>
<dbReference type="EnsemblMetazoa" id="XM_022787765">
    <property type="protein sequence ID" value="XP_022643500"/>
    <property type="gene ID" value="LOC111242859"/>
</dbReference>
<evidence type="ECO:0000313" key="5">
    <source>
        <dbReference type="Proteomes" id="UP000594260"/>
    </source>
</evidence>
<dbReference type="PROSITE" id="PS50294">
    <property type="entry name" value="WD_REPEATS_REGION"/>
    <property type="match status" value="3"/>
</dbReference>
<sequence length="1033" mass="114162">MPQLQIREEDVICLVLEFLQKRELGISQLALERETGLVNGVFSDDLLFLRQLVLDGQWDAVLDFVQPLEHVESFDARRFKYVVLKHKFLELLCIRGETGLIQPQEMNVDEMVSTLNDLEAVAPSKEAYNSLCLLLAYPKLCDHMDYKHWNPSNARIRCFSQLCPLVEKFLPAPGSAQVMAGGGSATSGVPRHSKHDRLLQLVIKGLVYEACVAFCQNRATAENATPEKAGAQKVDAASRIIQFGTVFSNSNGFSGADLGLFSWLQALPNESFSHPFEQKTLKIDVAQMEKPVLDAQWAEHILGTPVKPRAVFPHSHVPFQRSQGGLEMMSRSLMMLTSMEQSRLSLSGILSGSTYGDLSKSSFHLTGAKVMTTSVDKLFASTTDLALNQSTTKLNSEFQARTQDETPPKTSPVHKTSRVVSPVPVSMPQQEDTDTNVLWKEFQKQRQKLETLVEDVKTPATDGTPRQTAQQKGQTNKSSNNNVTTQIQNTTPKKTKLGASQVNQIQEPIPRVAVGSIPLPAAPFYTSHGPPSSHSPSMTSPTTGVITSLRDSRASQVTVFQSERRDEDKRRSIIEREREKEDERLSSSRSSCKSNETSWSSGKGSTMLQTCPTGPQEQTQQQNRNRCDACLRAERCRSTSSSSKTDEPSQQDAFEKEQPLHYCSGASFPRSIGSNEKKYPSNQSGSSGNHIRHEPRDSGADERAQFIPVTTLEDAQVVRAVDFHPSGKYYAVGSNSKTLRICAYPQMDDLRENHLATQPSVPHKRLKHHKGSIYCLAWNQTGELMATGSNDKTVKLIRFNEHDCTLDHGGEAEMTMHDGTVRDLCFVEDLTNRSSLLISGGAGDNKIYITDCETAIPFQSLSGHSGHILSLYTWGGAMFVSGSQDRTIRFWDLRIRGCTNLVTAPPAHGSGPGSPVASVSVDPSGRMLVSGHEDATCMLFDIRGGRVIQCFRPHSQDIRSVRFSPKAYYLLTASYDGRCVLSDLQGDLTQPLPSIVVAEHPDKVIQARWHPTDFTFVTTSADKTASLWGLPVD</sequence>
<dbReference type="PANTHER" id="PTHR19863:SF5">
    <property type="entry name" value="WD REPEAT-CONTAINING PROTEIN 47"/>
    <property type="match status" value="1"/>
</dbReference>
<dbReference type="EnsemblMetazoa" id="XM_022787773">
    <property type="protein sequence ID" value="XP_022643508"/>
    <property type="gene ID" value="LOC111242859"/>
</dbReference>
<dbReference type="Pfam" id="PF25602">
    <property type="entry name" value="WDR47_COR"/>
    <property type="match status" value="1"/>
</dbReference>
<proteinExistence type="predicted"/>
<dbReference type="InterPro" id="IPR006594">
    <property type="entry name" value="LisH"/>
</dbReference>
<feature type="repeat" description="WD" evidence="1">
    <location>
        <begin position="861"/>
        <end position="894"/>
    </location>
</feature>
<dbReference type="PROSITE" id="PS50082">
    <property type="entry name" value="WD_REPEATS_2"/>
    <property type="match status" value="3"/>
</dbReference>
<dbReference type="InterPro" id="IPR057749">
    <property type="entry name" value="WDR47_COR"/>
</dbReference>
<feature type="compositionally biased region" description="Polar residues" evidence="2">
    <location>
        <begin position="597"/>
        <end position="623"/>
    </location>
</feature>
<feature type="domain" description="CTLH" evidence="3">
    <location>
        <begin position="42"/>
        <end position="99"/>
    </location>
</feature>
<reference evidence="4" key="1">
    <citation type="submission" date="2021-01" db="UniProtKB">
        <authorList>
            <consortium name="EnsemblMetazoa"/>
        </authorList>
    </citation>
    <scope>IDENTIFICATION</scope>
</reference>
<feature type="compositionally biased region" description="Low complexity" evidence="2">
    <location>
        <begin position="587"/>
        <end position="596"/>
    </location>
</feature>
<dbReference type="InterPro" id="IPR036322">
    <property type="entry name" value="WD40_repeat_dom_sf"/>
</dbReference>
<dbReference type="Proteomes" id="UP000594260">
    <property type="component" value="Unplaced"/>
</dbReference>
<dbReference type="SMART" id="SM00320">
    <property type="entry name" value="WD40"/>
    <property type="match status" value="7"/>
</dbReference>
<dbReference type="InParanoid" id="A0A7M7IW76"/>
<accession>A0A7M7IW76</accession>